<evidence type="ECO:0000313" key="4">
    <source>
        <dbReference type="Proteomes" id="UP000680348"/>
    </source>
</evidence>
<name>A0A942DYR7_9HYPH</name>
<dbReference type="AlphaFoldDB" id="A0A942DYR7"/>
<dbReference type="InterPro" id="IPR028096">
    <property type="entry name" value="EfeO_Cupredoxin"/>
</dbReference>
<feature type="signal peptide" evidence="1">
    <location>
        <begin position="1"/>
        <end position="21"/>
    </location>
</feature>
<protein>
    <submittedName>
        <fullName evidence="3">Cupredoxin family copper-binding protein</fullName>
    </submittedName>
</protein>
<evidence type="ECO:0000256" key="1">
    <source>
        <dbReference type="SAM" id="SignalP"/>
    </source>
</evidence>
<accession>A0A942DYR7</accession>
<gene>
    <name evidence="3" type="ORF">KEU06_18945</name>
</gene>
<evidence type="ECO:0000313" key="3">
    <source>
        <dbReference type="EMBL" id="MBS3650694.1"/>
    </source>
</evidence>
<dbReference type="Gene3D" id="2.60.40.420">
    <property type="entry name" value="Cupredoxins - blue copper proteins"/>
    <property type="match status" value="1"/>
</dbReference>
<evidence type="ECO:0000259" key="2">
    <source>
        <dbReference type="Pfam" id="PF13473"/>
    </source>
</evidence>
<dbReference type="Pfam" id="PF13473">
    <property type="entry name" value="Cupredoxin_1"/>
    <property type="match status" value="1"/>
</dbReference>
<sequence>MSLPSCLPRLVLASCTVVILASWPSLIPASSAEPAVTISNFAFVPDELKVAAGSAVTFKNGDDTVHSIVADDGSFRSPALDTDGEFSHTFSQPGTFTYHCGLHPFMQGRIVVQ</sequence>
<dbReference type="InterPro" id="IPR008972">
    <property type="entry name" value="Cupredoxin"/>
</dbReference>
<reference evidence="3" key="1">
    <citation type="submission" date="2021-04" db="EMBL/GenBank/DDBJ databases">
        <title>Pseudaminobacter soli sp. nov., isolated from paddy soil contaminated by heavy metals.</title>
        <authorList>
            <person name="Zhang K."/>
        </authorList>
    </citation>
    <scope>NUCLEOTIDE SEQUENCE</scope>
    <source>
        <strain evidence="3">19-2017</strain>
    </source>
</reference>
<dbReference type="InterPro" id="IPR035668">
    <property type="entry name" value="Amicyanin"/>
</dbReference>
<dbReference type="RefSeq" id="WP_188256245.1">
    <property type="nucleotide sequence ID" value="NZ_JABVCF010000010.1"/>
</dbReference>
<feature type="domain" description="EfeO-type cupredoxin-like" evidence="2">
    <location>
        <begin position="19"/>
        <end position="112"/>
    </location>
</feature>
<feature type="chain" id="PRO_5038034963" evidence="1">
    <location>
        <begin position="22"/>
        <end position="113"/>
    </location>
</feature>
<keyword evidence="4" id="KW-1185">Reference proteome</keyword>
<dbReference type="EMBL" id="JAGWCR010000010">
    <property type="protein sequence ID" value="MBS3650694.1"/>
    <property type="molecule type" value="Genomic_DNA"/>
</dbReference>
<organism evidence="3 4">
    <name type="scientific">Pseudaminobacter soli</name>
    <name type="common">ex Zhang et al. 2022</name>
    <dbReference type="NCBI Taxonomy" id="2831468"/>
    <lineage>
        <taxon>Bacteria</taxon>
        <taxon>Pseudomonadati</taxon>
        <taxon>Pseudomonadota</taxon>
        <taxon>Alphaproteobacteria</taxon>
        <taxon>Hyphomicrobiales</taxon>
        <taxon>Phyllobacteriaceae</taxon>
        <taxon>Pseudaminobacter</taxon>
    </lineage>
</organism>
<dbReference type="PANTHER" id="PTHR36507:SF1">
    <property type="entry name" value="BLL1555 PROTEIN"/>
    <property type="match status" value="1"/>
</dbReference>
<dbReference type="PANTHER" id="PTHR36507">
    <property type="entry name" value="BLL1555 PROTEIN"/>
    <property type="match status" value="1"/>
</dbReference>
<dbReference type="InterPro" id="IPR052721">
    <property type="entry name" value="ET_Amicyanin"/>
</dbReference>
<dbReference type="Proteomes" id="UP000680348">
    <property type="component" value="Unassembled WGS sequence"/>
</dbReference>
<keyword evidence="1" id="KW-0732">Signal</keyword>
<dbReference type="SUPFAM" id="SSF49503">
    <property type="entry name" value="Cupredoxins"/>
    <property type="match status" value="1"/>
</dbReference>
<comment type="caution">
    <text evidence="3">The sequence shown here is derived from an EMBL/GenBank/DDBJ whole genome shotgun (WGS) entry which is preliminary data.</text>
</comment>
<proteinExistence type="predicted"/>
<dbReference type="CDD" id="cd13921">
    <property type="entry name" value="Amicyanin"/>
    <property type="match status" value="1"/>
</dbReference>